<sequence length="334" mass="35675">MQTSLLDTVGTREGDYGVIGRLTLTPGDGSATSYRTVAPGEFTINVNRYFDDDPFNYLLKAPVGLLPGGLTSIGVSGDVDSWDFNYGGPNYRYDNPYGDYAQYFGQNLQEFEVAPDGTRTLRVNYDYTHGVSTRTQPLADGNSLATTLLYDIGLSYVSMGEWSWRVVDLNGTAAGDFGDLLFVNGDRTPATGIPVSGTAVYDARSLVLLSSEGTAGIPFTLTADFGQRTMSALIEQDYRYDPTRPVSADPILGIHVSGAAAFSNNGLFDIPLTGSANYSYNNAVETPVSEPVTGAMNGAFFGPQAQQVGGVFSIDRAGGTLLMQDAFVGRQRGP</sequence>
<evidence type="ECO:0000313" key="3">
    <source>
        <dbReference type="Proteomes" id="UP000516105"/>
    </source>
</evidence>
<organism evidence="2 3">
    <name type="scientific">Sphingomonas sediminicola</name>
    <dbReference type="NCBI Taxonomy" id="386874"/>
    <lineage>
        <taxon>Bacteria</taxon>
        <taxon>Pseudomonadati</taxon>
        <taxon>Pseudomonadota</taxon>
        <taxon>Alphaproteobacteria</taxon>
        <taxon>Sphingomonadales</taxon>
        <taxon>Sphingomonadaceae</taxon>
        <taxon>Sphingomonas</taxon>
    </lineage>
</organism>
<protein>
    <recommendedName>
        <fullName evidence="1">Transferrin-binding protein B C-lobe/N-lobe beta-barrel domain-containing protein</fullName>
    </recommendedName>
</protein>
<feature type="domain" description="Transferrin-binding protein B C-lobe/N-lobe beta-barrel" evidence="1">
    <location>
        <begin position="193"/>
        <end position="313"/>
    </location>
</feature>
<dbReference type="Proteomes" id="UP000516105">
    <property type="component" value="Chromosome"/>
</dbReference>
<dbReference type="EMBL" id="CP060782">
    <property type="protein sequence ID" value="QNP45764.1"/>
    <property type="molecule type" value="Genomic_DNA"/>
</dbReference>
<dbReference type="InterPro" id="IPR001677">
    <property type="entry name" value="TbpB_B_D"/>
</dbReference>
<evidence type="ECO:0000259" key="1">
    <source>
        <dbReference type="Pfam" id="PF01298"/>
    </source>
</evidence>
<proteinExistence type="predicted"/>
<accession>A0ABX6T8P6</accession>
<reference evidence="2 3" key="1">
    <citation type="submission" date="2020-08" db="EMBL/GenBank/DDBJ databases">
        <title>Genome sequence of Sphingomonas sediminicola KACC 15039T.</title>
        <authorList>
            <person name="Hyun D.-W."/>
            <person name="Bae J.-W."/>
        </authorList>
    </citation>
    <scope>NUCLEOTIDE SEQUENCE [LARGE SCALE GENOMIC DNA]</scope>
    <source>
        <strain evidence="2 3">KACC 15039</strain>
    </source>
</reference>
<gene>
    <name evidence="2" type="ORF">H9L14_00015</name>
</gene>
<keyword evidence="3" id="KW-1185">Reference proteome</keyword>
<evidence type="ECO:0000313" key="2">
    <source>
        <dbReference type="EMBL" id="QNP45764.1"/>
    </source>
</evidence>
<dbReference type="Gene3D" id="2.40.160.90">
    <property type="match status" value="1"/>
</dbReference>
<name>A0ABX6T8P6_9SPHN</name>
<dbReference type="SUPFAM" id="SSF56925">
    <property type="entry name" value="OMPA-like"/>
    <property type="match status" value="1"/>
</dbReference>
<dbReference type="RefSeq" id="WP_187708717.1">
    <property type="nucleotide sequence ID" value="NZ_CP060782.1"/>
</dbReference>
<dbReference type="InterPro" id="IPR011250">
    <property type="entry name" value="OMP/PagP_B-barrel"/>
</dbReference>
<dbReference type="Pfam" id="PF01298">
    <property type="entry name" value="TbpB_B_D"/>
    <property type="match status" value="1"/>
</dbReference>